<dbReference type="Pfam" id="PF00909">
    <property type="entry name" value="Ammonium_transp"/>
    <property type="match status" value="1"/>
</dbReference>
<dbReference type="Gene3D" id="1.10.3430.10">
    <property type="entry name" value="Ammonium transporter AmtB like domains"/>
    <property type="match status" value="1"/>
</dbReference>
<evidence type="ECO:0000256" key="1">
    <source>
        <dbReference type="ARBA" id="ARBA00000085"/>
    </source>
</evidence>
<keyword evidence="13" id="KW-0175">Coiled coil</keyword>
<keyword evidence="11 14" id="KW-0472">Membrane</keyword>
<feature type="transmembrane region" description="Helical" evidence="14">
    <location>
        <begin position="88"/>
        <end position="112"/>
    </location>
</feature>
<name>A0A4V2E1W8_9CYAN</name>
<dbReference type="SUPFAM" id="SSF55874">
    <property type="entry name" value="ATPase domain of HSP90 chaperone/DNA topoisomerase II/histidine kinase"/>
    <property type="match status" value="1"/>
</dbReference>
<dbReference type="SUPFAM" id="SSF55785">
    <property type="entry name" value="PYP-like sensor domain (PAS domain)"/>
    <property type="match status" value="1"/>
</dbReference>
<evidence type="ECO:0000256" key="2">
    <source>
        <dbReference type="ARBA" id="ARBA00004141"/>
    </source>
</evidence>
<feature type="transmembrane region" description="Helical" evidence="14">
    <location>
        <begin position="6"/>
        <end position="28"/>
    </location>
</feature>
<feature type="transmembrane region" description="Helical" evidence="14">
    <location>
        <begin position="160"/>
        <end position="181"/>
    </location>
</feature>
<reference evidence="16 17" key="1">
    <citation type="submission" date="2018-11" db="EMBL/GenBank/DDBJ databases">
        <title>Whole genome sequencing of an environmental sample.</title>
        <authorList>
            <person name="Sarangi A.N."/>
            <person name="Singh D."/>
            <person name="Tripathy S."/>
        </authorList>
    </citation>
    <scope>NUCLEOTIDE SEQUENCE [LARGE SCALE GENOMIC DNA]</scope>
    <source>
        <strain evidence="16 17">Lakshadweep</strain>
    </source>
</reference>
<dbReference type="NCBIfam" id="TIGR00229">
    <property type="entry name" value="sensory_box"/>
    <property type="match status" value="1"/>
</dbReference>
<evidence type="ECO:0000256" key="7">
    <source>
        <dbReference type="ARBA" id="ARBA00022692"/>
    </source>
</evidence>
<dbReference type="RefSeq" id="WP_052288434.1">
    <property type="nucleotide sequence ID" value="NZ_QVFV01000007.1"/>
</dbReference>
<evidence type="ECO:0000259" key="15">
    <source>
        <dbReference type="PROSITE" id="PS50109"/>
    </source>
</evidence>
<feature type="transmembrane region" description="Helical" evidence="14">
    <location>
        <begin position="314"/>
        <end position="335"/>
    </location>
</feature>
<proteinExistence type="inferred from homology"/>
<dbReference type="SUPFAM" id="SSF47384">
    <property type="entry name" value="Homodimeric domain of signal transducing histidine kinase"/>
    <property type="match status" value="1"/>
</dbReference>
<keyword evidence="7 14" id="KW-0812">Transmembrane</keyword>
<organism evidence="16 17">
    <name type="scientific">Leptolyngbya iicbica LK</name>
    <dbReference type="NCBI Taxonomy" id="2294035"/>
    <lineage>
        <taxon>Bacteria</taxon>
        <taxon>Bacillati</taxon>
        <taxon>Cyanobacteriota</taxon>
        <taxon>Cyanophyceae</taxon>
        <taxon>Leptolyngbyales</taxon>
        <taxon>Leptolyngbyaceae</taxon>
        <taxon>Leptolyngbya group</taxon>
        <taxon>Leptolyngbya</taxon>
        <taxon>Leptolyngbya iicbica</taxon>
    </lineage>
</organism>
<evidence type="ECO:0000256" key="8">
    <source>
        <dbReference type="ARBA" id="ARBA00022777"/>
    </source>
</evidence>
<evidence type="ECO:0000256" key="11">
    <source>
        <dbReference type="ARBA" id="ARBA00023136"/>
    </source>
</evidence>
<comment type="catalytic activity">
    <reaction evidence="1">
        <text>ATP + protein L-histidine = ADP + protein N-phospho-L-histidine.</text>
        <dbReference type="EC" id="2.7.13.3"/>
    </reaction>
</comment>
<dbReference type="CDD" id="cd00130">
    <property type="entry name" value="PAS"/>
    <property type="match status" value="1"/>
</dbReference>
<keyword evidence="17" id="KW-1185">Reference proteome</keyword>
<dbReference type="SMART" id="SM00091">
    <property type="entry name" value="PAS"/>
    <property type="match status" value="1"/>
</dbReference>
<dbReference type="EC" id="2.7.13.3" evidence="4"/>
<sequence>MTPSLIDILWVLISASLVFLMQAGFMCLEAGTTRSKNNINVVIKNISDFGISVLCFWLFGYGLMFGQTHYGWVGTNVWAPEVGQGETWFVVFFLFQAMFCSTAVTIVSGAVAERMRFSSYLAISVLVSGFIYPFFGHWAWNGLNVGESSGWLGQLGFVDFAGSTVVHSIGGWVALAAAIIVGPRIGRFSRKRRRRFLTGYDLPLSLLGTLLLWFGWFGFNGGSVLALNDQVPGIITNTVMAGVAGLVMPILISIFQKQKLRVSAVVNGSLAGLVAITANCHAVTTHNAILIGAIGCLCMLFAEAQLQRYKIDDVVGAIPVHLAAGIWGTLAVALFGDLTVLDTGLSRAAQLGVQLAGIVTASIWAFGITFFLLWLTNRRWPLRVRRRDEHIGLNIAEHGAASDLVDFFTVMRRQERTGDLRLRAPVEPFTPVGQIAARYNRVIGSLEQALARTDAIVESAIEVILTVSRRDLRIQSANPAVRKMFGLAEGQLQGTPLGTLLVVAAPTAAALLNETVAPDPDLASALALAQLVQTASEEGTPYELLGRRRSGGEFPVEVTVAALKSQPEDSYTLIVRDITLRKQAEAAILRAEAKDLEAKRLEKTLAELQEAQLQLVHSEKMSSLGQLVAGVAHEINNPVSFIHGNLTYVDEYVADLLKLIDLYLSDPEIQSSEAIQKQVKAMDIHYLVEDLPKILQSMRGGTERITEIVRSLKDFSHQGGAQRKRVDLHQGLDSTLTILGNKLKARGDRPEIEVVREYGDLPLVECFPGQLNQVFMNLLTNAIDALDERWETQQAHAVPHTSQWLPKIILRTEQVADDRIHLHFTDNGIGIPDHVKRRMMDPFFTTKPVGQGTGLGMAISYQIIVERHHGKLNCLSTPGHGTRFLIDLPLISAAATTT</sequence>
<dbReference type="PANTHER" id="PTHR11730:SF6">
    <property type="entry name" value="AMMONIUM TRANSPORTER"/>
    <property type="match status" value="1"/>
</dbReference>
<dbReference type="OrthoDB" id="9814202at2"/>
<keyword evidence="8" id="KW-0808">Transferase</keyword>
<dbReference type="PRINTS" id="PR00344">
    <property type="entry name" value="BCTRLSENSOR"/>
</dbReference>
<dbReference type="InterPro" id="IPR036097">
    <property type="entry name" value="HisK_dim/P_sf"/>
</dbReference>
<evidence type="ECO:0000256" key="6">
    <source>
        <dbReference type="ARBA" id="ARBA00022553"/>
    </source>
</evidence>
<feature type="transmembrane region" description="Helical" evidence="14">
    <location>
        <begin position="355"/>
        <end position="376"/>
    </location>
</feature>
<protein>
    <recommendedName>
        <fullName evidence="4">histidine kinase</fullName>
        <ecNumber evidence="4">2.7.13.3</ecNumber>
    </recommendedName>
</protein>
<dbReference type="InterPro" id="IPR003594">
    <property type="entry name" value="HATPase_dom"/>
</dbReference>
<dbReference type="Gene3D" id="3.30.565.10">
    <property type="entry name" value="Histidine kinase-like ATPase, C-terminal domain"/>
    <property type="match status" value="1"/>
</dbReference>
<feature type="transmembrane region" description="Helical" evidence="14">
    <location>
        <begin position="119"/>
        <end position="140"/>
    </location>
</feature>
<dbReference type="InterPro" id="IPR029020">
    <property type="entry name" value="Ammonium/urea_transptr"/>
</dbReference>
<feature type="coiled-coil region" evidence="13">
    <location>
        <begin position="579"/>
        <end position="621"/>
    </location>
</feature>
<dbReference type="InterPro" id="IPR024041">
    <property type="entry name" value="NH4_transpt_AmtB-like_dom"/>
</dbReference>
<dbReference type="PROSITE" id="PS50109">
    <property type="entry name" value="HIS_KIN"/>
    <property type="match status" value="1"/>
</dbReference>
<feature type="transmembrane region" description="Helical" evidence="14">
    <location>
        <begin position="202"/>
        <end position="219"/>
    </location>
</feature>
<dbReference type="Gene3D" id="1.10.287.130">
    <property type="match status" value="1"/>
</dbReference>
<dbReference type="InterPro" id="IPR018047">
    <property type="entry name" value="Ammonium_transpt_CS"/>
</dbReference>
<accession>A0A4V2E1W8</accession>
<dbReference type="InterPro" id="IPR003661">
    <property type="entry name" value="HisK_dim/P_dom"/>
</dbReference>
<feature type="domain" description="Histidine kinase" evidence="15">
    <location>
        <begin position="630"/>
        <end position="892"/>
    </location>
</feature>
<evidence type="ECO:0000313" key="16">
    <source>
        <dbReference type="EMBL" id="RZM75584.1"/>
    </source>
</evidence>
<keyword evidence="6" id="KW-0597">Phosphoprotein</keyword>
<evidence type="ECO:0000256" key="10">
    <source>
        <dbReference type="ARBA" id="ARBA00023012"/>
    </source>
</evidence>
<dbReference type="Pfam" id="PF13426">
    <property type="entry name" value="PAS_9"/>
    <property type="match status" value="1"/>
</dbReference>
<feature type="transmembrane region" description="Helical" evidence="14">
    <location>
        <begin position="284"/>
        <end position="302"/>
    </location>
</feature>
<dbReference type="PROSITE" id="PS01219">
    <property type="entry name" value="AMMONIUM_TRANSP"/>
    <property type="match status" value="1"/>
</dbReference>
<dbReference type="CDD" id="cd00082">
    <property type="entry name" value="HisKA"/>
    <property type="match status" value="1"/>
</dbReference>
<dbReference type="Pfam" id="PF02518">
    <property type="entry name" value="HATPase_c"/>
    <property type="match status" value="1"/>
</dbReference>
<evidence type="ECO:0000256" key="12">
    <source>
        <dbReference type="ARBA" id="ARBA00023177"/>
    </source>
</evidence>
<dbReference type="InterPro" id="IPR004358">
    <property type="entry name" value="Sig_transdc_His_kin-like_C"/>
</dbReference>
<dbReference type="AlphaFoldDB" id="A0A4V2E1W8"/>
<comment type="similarity">
    <text evidence="3">Belongs to the ammonia transporter channel (TC 1.A.11.2) family.</text>
</comment>
<feature type="transmembrane region" description="Helical" evidence="14">
    <location>
        <begin position="49"/>
        <end position="68"/>
    </location>
</feature>
<dbReference type="PANTHER" id="PTHR11730">
    <property type="entry name" value="AMMONIUM TRANSPORTER"/>
    <property type="match status" value="1"/>
</dbReference>
<dbReference type="NCBIfam" id="TIGR00836">
    <property type="entry name" value="amt"/>
    <property type="match status" value="1"/>
</dbReference>
<keyword evidence="8" id="KW-0418">Kinase</keyword>
<dbReference type="InterPro" id="IPR000014">
    <property type="entry name" value="PAS"/>
</dbReference>
<evidence type="ECO:0000256" key="9">
    <source>
        <dbReference type="ARBA" id="ARBA00022989"/>
    </source>
</evidence>
<feature type="transmembrane region" description="Helical" evidence="14">
    <location>
        <begin position="231"/>
        <end position="255"/>
    </location>
</feature>
<dbReference type="GO" id="GO:0016020">
    <property type="term" value="C:membrane"/>
    <property type="evidence" value="ECO:0007669"/>
    <property type="project" value="UniProtKB-SubCell"/>
</dbReference>
<evidence type="ECO:0000256" key="4">
    <source>
        <dbReference type="ARBA" id="ARBA00012438"/>
    </source>
</evidence>
<gene>
    <name evidence="16" type="primary">amt</name>
    <name evidence="16" type="ORF">DYY88_19960</name>
</gene>
<dbReference type="InterPro" id="IPR005467">
    <property type="entry name" value="His_kinase_dom"/>
</dbReference>
<keyword evidence="9 14" id="KW-1133">Transmembrane helix</keyword>
<keyword evidence="10" id="KW-0902">Two-component regulatory system</keyword>
<evidence type="ECO:0000256" key="14">
    <source>
        <dbReference type="SAM" id="Phobius"/>
    </source>
</evidence>
<dbReference type="SUPFAM" id="SSF111352">
    <property type="entry name" value="Ammonium transporter"/>
    <property type="match status" value="1"/>
</dbReference>
<dbReference type="GO" id="GO:0008519">
    <property type="term" value="F:ammonium channel activity"/>
    <property type="evidence" value="ECO:0007669"/>
    <property type="project" value="InterPro"/>
</dbReference>
<evidence type="ECO:0000313" key="17">
    <source>
        <dbReference type="Proteomes" id="UP000292459"/>
    </source>
</evidence>
<dbReference type="EMBL" id="QVFV01000007">
    <property type="protein sequence ID" value="RZM75584.1"/>
    <property type="molecule type" value="Genomic_DNA"/>
</dbReference>
<dbReference type="Gene3D" id="3.30.450.20">
    <property type="entry name" value="PAS domain"/>
    <property type="match status" value="1"/>
</dbReference>
<keyword evidence="12" id="KW-0924">Ammonia transport</keyword>
<evidence type="ECO:0000256" key="3">
    <source>
        <dbReference type="ARBA" id="ARBA00005887"/>
    </source>
</evidence>
<keyword evidence="5" id="KW-0813">Transport</keyword>
<dbReference type="SMART" id="SM00387">
    <property type="entry name" value="HATPase_c"/>
    <property type="match status" value="1"/>
</dbReference>
<dbReference type="Proteomes" id="UP000292459">
    <property type="component" value="Unassembled WGS sequence"/>
</dbReference>
<dbReference type="GO" id="GO:0097272">
    <property type="term" value="P:ammonium homeostasis"/>
    <property type="evidence" value="ECO:0007669"/>
    <property type="project" value="TreeGrafter"/>
</dbReference>
<dbReference type="InterPro" id="IPR035965">
    <property type="entry name" value="PAS-like_dom_sf"/>
</dbReference>
<comment type="subcellular location">
    <subcellularLocation>
        <location evidence="2">Membrane</location>
        <topology evidence="2">Multi-pass membrane protein</topology>
    </subcellularLocation>
</comment>
<dbReference type="InterPro" id="IPR036890">
    <property type="entry name" value="HATPase_C_sf"/>
</dbReference>
<dbReference type="GO" id="GO:0000155">
    <property type="term" value="F:phosphorelay sensor kinase activity"/>
    <property type="evidence" value="ECO:0007669"/>
    <property type="project" value="InterPro"/>
</dbReference>
<comment type="caution">
    <text evidence="16">The sequence shown here is derived from an EMBL/GenBank/DDBJ whole genome shotgun (WGS) entry which is preliminary data.</text>
</comment>
<dbReference type="InterPro" id="IPR001905">
    <property type="entry name" value="Ammonium_transpt"/>
</dbReference>
<evidence type="ECO:0000256" key="13">
    <source>
        <dbReference type="SAM" id="Coils"/>
    </source>
</evidence>
<evidence type="ECO:0000256" key="5">
    <source>
        <dbReference type="ARBA" id="ARBA00022448"/>
    </source>
</evidence>
<feature type="transmembrane region" description="Helical" evidence="14">
    <location>
        <begin position="262"/>
        <end position="278"/>
    </location>
</feature>